<proteinExistence type="predicted"/>
<dbReference type="STRING" id="3983.A0A2C9U753"/>
<evidence type="ECO:0000313" key="2">
    <source>
        <dbReference type="EMBL" id="OAY25657.1"/>
    </source>
</evidence>
<feature type="transmembrane region" description="Helical" evidence="1">
    <location>
        <begin position="645"/>
        <end position="665"/>
    </location>
</feature>
<organism evidence="2 3">
    <name type="scientific">Manihot esculenta</name>
    <name type="common">Cassava</name>
    <name type="synonym">Jatropha manihot</name>
    <dbReference type="NCBI Taxonomy" id="3983"/>
    <lineage>
        <taxon>Eukaryota</taxon>
        <taxon>Viridiplantae</taxon>
        <taxon>Streptophyta</taxon>
        <taxon>Embryophyta</taxon>
        <taxon>Tracheophyta</taxon>
        <taxon>Spermatophyta</taxon>
        <taxon>Magnoliopsida</taxon>
        <taxon>eudicotyledons</taxon>
        <taxon>Gunneridae</taxon>
        <taxon>Pentapetalae</taxon>
        <taxon>rosids</taxon>
        <taxon>fabids</taxon>
        <taxon>Malpighiales</taxon>
        <taxon>Euphorbiaceae</taxon>
        <taxon>Crotonoideae</taxon>
        <taxon>Manihoteae</taxon>
        <taxon>Manihot</taxon>
    </lineage>
</organism>
<dbReference type="PIRSF" id="PIRSF036762">
    <property type="entry name" value="GAA1"/>
    <property type="match status" value="1"/>
</dbReference>
<dbReference type="AlphaFoldDB" id="A0A2C9U753"/>
<gene>
    <name evidence="2" type="ORF">MANES_17G112200v8</name>
</gene>
<feature type="transmembrane region" description="Helical" evidence="1">
    <location>
        <begin position="528"/>
        <end position="545"/>
    </location>
</feature>
<feature type="transmembrane region" description="Helical" evidence="1">
    <location>
        <begin position="557"/>
        <end position="579"/>
    </location>
</feature>
<evidence type="ECO:0000313" key="3">
    <source>
        <dbReference type="Proteomes" id="UP000091857"/>
    </source>
</evidence>
<keyword evidence="3" id="KW-1185">Reference proteome</keyword>
<keyword evidence="1" id="KW-1133">Transmembrane helix</keyword>
<protein>
    <recommendedName>
        <fullName evidence="4">Glycosylphosphatidylinositol anchor attachment 1 protein</fullName>
    </recommendedName>
</protein>
<feature type="transmembrane region" description="Helical" evidence="1">
    <location>
        <begin position="465"/>
        <end position="488"/>
    </location>
</feature>
<dbReference type="PANTHER" id="PTHR13304:SF0">
    <property type="entry name" value="GLYCOSYLPHOSPHATIDYLINOSITOL ANCHOR ATTACHMENT 1 PROTEIN"/>
    <property type="match status" value="1"/>
</dbReference>
<dbReference type="InterPro" id="IPR007246">
    <property type="entry name" value="Gaa1"/>
</dbReference>
<evidence type="ECO:0008006" key="4">
    <source>
        <dbReference type="Google" id="ProtNLM"/>
    </source>
</evidence>
<dbReference type="EMBL" id="CM004403">
    <property type="protein sequence ID" value="OAY25657.1"/>
    <property type="molecule type" value="Genomic_DNA"/>
</dbReference>
<dbReference type="OMA" id="MAIALWM"/>
<keyword evidence="1" id="KW-0472">Membrane</keyword>
<dbReference type="Pfam" id="PF04114">
    <property type="entry name" value="Gaa1"/>
    <property type="match status" value="1"/>
</dbReference>
<feature type="transmembrane region" description="Helical" evidence="1">
    <location>
        <begin position="22"/>
        <end position="55"/>
    </location>
</feature>
<dbReference type="GO" id="GO:0042765">
    <property type="term" value="C:GPI-anchor transamidase complex"/>
    <property type="evidence" value="ECO:0000318"/>
    <property type="project" value="GO_Central"/>
</dbReference>
<dbReference type="Proteomes" id="UP000091857">
    <property type="component" value="Chromosome 17"/>
</dbReference>
<reference evidence="3" key="1">
    <citation type="journal article" date="2016" name="Nat. Biotechnol.">
        <title>Sequencing wild and cultivated cassava and related species reveals extensive interspecific hybridization and genetic diversity.</title>
        <authorList>
            <person name="Bredeson J.V."/>
            <person name="Lyons J.B."/>
            <person name="Prochnik S.E."/>
            <person name="Wu G.A."/>
            <person name="Ha C.M."/>
            <person name="Edsinger-Gonzales E."/>
            <person name="Grimwood J."/>
            <person name="Schmutz J."/>
            <person name="Rabbi I.Y."/>
            <person name="Egesi C."/>
            <person name="Nauluvula P."/>
            <person name="Lebot V."/>
            <person name="Ndunguru J."/>
            <person name="Mkamilo G."/>
            <person name="Bart R.S."/>
            <person name="Setter T.L."/>
            <person name="Gleadow R.M."/>
            <person name="Kulakow P."/>
            <person name="Ferguson M.E."/>
            <person name="Rounsley S."/>
            <person name="Rokhsar D.S."/>
        </authorList>
    </citation>
    <scope>NUCLEOTIDE SEQUENCE [LARGE SCALE GENOMIC DNA]</scope>
    <source>
        <strain evidence="3">cv. AM560-2</strain>
    </source>
</reference>
<keyword evidence="1" id="KW-0812">Transmembrane</keyword>
<dbReference type="Gramene" id="Manes.17G112200.1.v8.1">
    <property type="protein sequence ID" value="Manes.17G112200.1.v8.1.CDS"/>
    <property type="gene ID" value="Manes.17G112200.v8.1"/>
</dbReference>
<comment type="caution">
    <text evidence="2">The sequence shown here is derived from an EMBL/GenBank/DDBJ whole genome shotgun (WGS) entry which is preliminary data.</text>
</comment>
<sequence length="719" mass="79190">MAQTETGKETAREIPKMKPRPIVLLGIFLISHCFLVSVVCCTAGVLALLLLPVLAKNTYISENALMPGSASSMLSNHDISEANRLAKDLSGLNLGLEDTGIESRRILARYLSDLGAEVSYHKFLSQQNHLHPLHFFSSPDGLMRENFSCSSYGVNTVGIIRAPRGDGKEAIVFVTPYNFGKSDLSETLSLSIAYSVFSLLTQVTWLAKDIIWLIADSQYGEYDSVAAWLRDYHTPSFTGLVSSNVDACVVGNNLEISNDNSVVQGKISDGFRRAGTMAAALVLKVTDGNEQWDDTLGIYAEASNGQMPNLDLINIVNYLAVHRQGLRVKVQKFWSLLDLKWLEFLGKTFELLGKLARSLNPDWKFGIPASDYIEGTATLASSLYFQALGIPTGPHGAFRDFQVDAITLEISPKVSSSSKAKLNEFVLRGGRLIEGVIRSVNNLLEKFHQSFFLYLLTSPSKFVSVGVYMIAFALLVAPLPLVAASLYADANKLDFGMKFDKSTPVATASSERDITFRSWKWLSAAKEVFVIHMWGVVVLLLPYLISQIPDLSPTASFVSWVLLSMLSLLILYLILGSPFSHSHASLKGDWAMLKSATISAVFIGLLLMSVVNFATAEIGALLMVPLCLMAQPLKLDIRAASLRSFFRVSCTLILGFIAFPPVAFFTSKAVFEGPDSINLGDFWNWMESLRAWNSATYVYIGMVHLPCWMLCIHILFHSC</sequence>
<dbReference type="GO" id="GO:0016255">
    <property type="term" value="P:attachment of GPI anchor to protein"/>
    <property type="evidence" value="ECO:0000318"/>
    <property type="project" value="GO_Central"/>
</dbReference>
<feature type="transmembrane region" description="Helical" evidence="1">
    <location>
        <begin position="696"/>
        <end position="716"/>
    </location>
</feature>
<dbReference type="OrthoDB" id="445301at2759"/>
<accession>A0A2C9U753</accession>
<evidence type="ECO:0000256" key="1">
    <source>
        <dbReference type="SAM" id="Phobius"/>
    </source>
</evidence>
<dbReference type="PANTHER" id="PTHR13304">
    <property type="entry name" value="GLYCOSYLPHOSPHATIDYLINOSITOL ANCHOR ATTACHMENT 1 PROTEIN"/>
    <property type="match status" value="1"/>
</dbReference>
<name>A0A2C9U753_MANES</name>